<keyword evidence="7" id="KW-0804">Transcription</keyword>
<dbReference type="GO" id="GO:0032259">
    <property type="term" value="P:methylation"/>
    <property type="evidence" value="ECO:0007669"/>
    <property type="project" value="UniProtKB-KW"/>
</dbReference>
<feature type="region of interest" description="Disordered" evidence="10">
    <location>
        <begin position="311"/>
        <end position="337"/>
    </location>
</feature>
<evidence type="ECO:0000256" key="10">
    <source>
        <dbReference type="SAM" id="MobiDB-lite"/>
    </source>
</evidence>
<dbReference type="GO" id="GO:0043565">
    <property type="term" value="F:sequence-specific DNA binding"/>
    <property type="evidence" value="ECO:0007669"/>
    <property type="project" value="InterPro"/>
</dbReference>
<evidence type="ECO:0000256" key="8">
    <source>
        <dbReference type="ARBA" id="ARBA00023170"/>
    </source>
</evidence>
<dbReference type="GO" id="GO:0003700">
    <property type="term" value="F:DNA-binding transcription factor activity"/>
    <property type="evidence" value="ECO:0007669"/>
    <property type="project" value="InterPro"/>
</dbReference>
<comment type="subcellular location">
    <subcellularLocation>
        <location evidence="1">Nucleus</location>
    </subcellularLocation>
</comment>
<dbReference type="InterPro" id="IPR013088">
    <property type="entry name" value="Znf_NHR/GATA"/>
</dbReference>
<keyword evidence="8" id="KW-0675">Receptor</keyword>
<name>A0A2S2PCD6_SCHGA</name>
<feature type="domain" description="Nuclear receptor" evidence="11">
    <location>
        <begin position="162"/>
        <end position="260"/>
    </location>
</feature>
<proteinExistence type="predicted"/>
<dbReference type="AlphaFoldDB" id="A0A2S2PCD6"/>
<evidence type="ECO:0000256" key="5">
    <source>
        <dbReference type="ARBA" id="ARBA00023015"/>
    </source>
</evidence>
<dbReference type="Gene3D" id="3.30.50.10">
    <property type="entry name" value="Erythroid Transcription Factor GATA-1, subunit A"/>
    <property type="match status" value="1"/>
</dbReference>
<dbReference type="GO" id="GO:0008270">
    <property type="term" value="F:zinc ion binding"/>
    <property type="evidence" value="ECO:0007669"/>
    <property type="project" value="UniProtKB-KW"/>
</dbReference>
<reference evidence="12" key="1">
    <citation type="submission" date="2018-04" db="EMBL/GenBank/DDBJ databases">
        <title>Transcriptome of Schizaphis graminum biotype I.</title>
        <authorList>
            <person name="Scully E.D."/>
            <person name="Geib S.M."/>
            <person name="Palmer N.A."/>
            <person name="Koch K."/>
            <person name="Bradshaw J."/>
            <person name="Heng-Moss T."/>
            <person name="Sarath G."/>
        </authorList>
    </citation>
    <scope>NUCLEOTIDE SEQUENCE</scope>
</reference>
<keyword evidence="5" id="KW-0805">Transcription regulation</keyword>
<evidence type="ECO:0000256" key="2">
    <source>
        <dbReference type="ARBA" id="ARBA00022723"/>
    </source>
</evidence>
<keyword evidence="3" id="KW-0863">Zinc-finger</keyword>
<evidence type="ECO:0000256" key="3">
    <source>
        <dbReference type="ARBA" id="ARBA00022771"/>
    </source>
</evidence>
<evidence type="ECO:0000256" key="4">
    <source>
        <dbReference type="ARBA" id="ARBA00022833"/>
    </source>
</evidence>
<keyword evidence="2" id="KW-0479">Metal-binding</keyword>
<protein>
    <submittedName>
        <fullName evidence="12">Histone-lysine N-methyltransferase trithorax</fullName>
    </submittedName>
</protein>
<gene>
    <name evidence="12" type="primary">trx_2</name>
    <name evidence="12" type="ORF">g.32879</name>
</gene>
<keyword evidence="6" id="KW-0238">DNA-binding</keyword>
<keyword evidence="12" id="KW-0808">Transferase</keyword>
<organism evidence="12">
    <name type="scientific">Schizaphis graminum</name>
    <name type="common">Green bug aphid</name>
    <dbReference type="NCBI Taxonomy" id="13262"/>
    <lineage>
        <taxon>Eukaryota</taxon>
        <taxon>Metazoa</taxon>
        <taxon>Ecdysozoa</taxon>
        <taxon>Arthropoda</taxon>
        <taxon>Hexapoda</taxon>
        <taxon>Insecta</taxon>
        <taxon>Pterygota</taxon>
        <taxon>Neoptera</taxon>
        <taxon>Paraneoptera</taxon>
        <taxon>Hemiptera</taxon>
        <taxon>Sternorrhyncha</taxon>
        <taxon>Aphidomorpha</taxon>
        <taxon>Aphidoidea</taxon>
        <taxon>Aphididae</taxon>
        <taxon>Aphidini</taxon>
        <taxon>Schizaphis</taxon>
    </lineage>
</organism>
<dbReference type="GO" id="GO:0005634">
    <property type="term" value="C:nucleus"/>
    <property type="evidence" value="ECO:0007669"/>
    <property type="project" value="UniProtKB-SubCell"/>
</dbReference>
<evidence type="ECO:0000256" key="7">
    <source>
        <dbReference type="ARBA" id="ARBA00023163"/>
    </source>
</evidence>
<accession>A0A2S2PCD6</accession>
<sequence>MTKSRFLGKPPKARCQRKMVRVGVSDFVDVEAKNAQLIAIALNVFRTTFEKDGDQQQEFAGFSNSDCEETANKLRETCDRNVVPCDQRSKYYTDTVMVQPSIISKMDGPKFRKEENSVCELNTSNKNTSISPIVSCLDDNLNYTFAKSCKGGPLNMNQTSGEVQCGVCGVIRFYKSIAKTKKYGAYSCDSCRKFIAKSIENQNSINRCNNDRGIGQCRIPNGLKSQNGVTRIVSTDSRCKACWLQMCLKRFKLPETTVQRLLDTLPREIAPVLMWVLKKPDPWTINIDNCLQKKIIREYKLHKEIISALQEEDSDESNEELYSSENDIDECSDKSDSDMEYNTKKIYSRKKPKLEEKLTNNKIKRKKIKKVEVCEDIQLNYNKRVTSIRSINTATPNLLETKGMLKIII</sequence>
<keyword evidence="12" id="KW-0489">Methyltransferase</keyword>
<dbReference type="PROSITE" id="PS51030">
    <property type="entry name" value="NUCLEAR_REC_DBD_2"/>
    <property type="match status" value="1"/>
</dbReference>
<evidence type="ECO:0000259" key="11">
    <source>
        <dbReference type="PROSITE" id="PS51030"/>
    </source>
</evidence>
<dbReference type="InterPro" id="IPR001628">
    <property type="entry name" value="Znf_hrmn_rcpt"/>
</dbReference>
<evidence type="ECO:0000256" key="9">
    <source>
        <dbReference type="ARBA" id="ARBA00023242"/>
    </source>
</evidence>
<dbReference type="GO" id="GO:0008168">
    <property type="term" value="F:methyltransferase activity"/>
    <property type="evidence" value="ECO:0007669"/>
    <property type="project" value="UniProtKB-KW"/>
</dbReference>
<evidence type="ECO:0000256" key="6">
    <source>
        <dbReference type="ARBA" id="ARBA00023125"/>
    </source>
</evidence>
<dbReference type="EMBL" id="GGMR01013967">
    <property type="protein sequence ID" value="MBY26586.1"/>
    <property type="molecule type" value="Transcribed_RNA"/>
</dbReference>
<evidence type="ECO:0000313" key="12">
    <source>
        <dbReference type="EMBL" id="MBY26586.1"/>
    </source>
</evidence>
<evidence type="ECO:0000256" key="1">
    <source>
        <dbReference type="ARBA" id="ARBA00004123"/>
    </source>
</evidence>
<keyword evidence="4" id="KW-0862">Zinc</keyword>
<keyword evidence="9" id="KW-0539">Nucleus</keyword>